<evidence type="ECO:0000259" key="2">
    <source>
        <dbReference type="PROSITE" id="PS51459"/>
    </source>
</evidence>
<feature type="compositionally biased region" description="Pro residues" evidence="1">
    <location>
        <begin position="1"/>
        <end position="11"/>
    </location>
</feature>
<accession>A0A3N2CP73</accession>
<dbReference type="PROSITE" id="PS51459">
    <property type="entry name" value="FIDO"/>
    <property type="match status" value="1"/>
</dbReference>
<dbReference type="Gene3D" id="1.10.3290.10">
    <property type="entry name" value="Fido-like domain"/>
    <property type="match status" value="1"/>
</dbReference>
<dbReference type="EMBL" id="RKHO01000001">
    <property type="protein sequence ID" value="ROR89320.1"/>
    <property type="molecule type" value="Genomic_DNA"/>
</dbReference>
<sequence>MSPVPPEPPSSRPATGAPGPDPLEWLTGLEGVPSGFASTRDGIDALLRDRGLRRSTPAQTAESLLRGAHASAALEGSTSTLEEVRDGAGDEAAAAAVRVSTELLSLVPVLGRAPLQALARVHALTGAPDPGRPVSPEAAERLGSLGRTVLATRVPALLVAALVHAEVVSAAPFSAHNGLVARAAERLVLVARGVDPASLVVPEAGHLALRAEYESNLRGYATGGRSGLHAWLLYAAEAQARGAESSPLRG</sequence>
<feature type="region of interest" description="Disordered" evidence="1">
    <location>
        <begin position="1"/>
        <end position="22"/>
    </location>
</feature>
<protein>
    <recommendedName>
        <fullName evidence="2">Fido domain-containing protein</fullName>
    </recommendedName>
</protein>
<keyword evidence="4" id="KW-1185">Reference proteome</keyword>
<organism evidence="3 4">
    <name type="scientific">Nocardioides aurantiacus</name>
    <dbReference type="NCBI Taxonomy" id="86796"/>
    <lineage>
        <taxon>Bacteria</taxon>
        <taxon>Bacillati</taxon>
        <taxon>Actinomycetota</taxon>
        <taxon>Actinomycetes</taxon>
        <taxon>Propionibacteriales</taxon>
        <taxon>Nocardioidaceae</taxon>
        <taxon>Nocardioides</taxon>
    </lineage>
</organism>
<evidence type="ECO:0000256" key="1">
    <source>
        <dbReference type="SAM" id="MobiDB-lite"/>
    </source>
</evidence>
<proteinExistence type="predicted"/>
<dbReference type="InterPro" id="IPR003812">
    <property type="entry name" value="Fido"/>
</dbReference>
<dbReference type="RefSeq" id="WP_246003288.1">
    <property type="nucleotide sequence ID" value="NZ_RKHO01000001.1"/>
</dbReference>
<dbReference type="Proteomes" id="UP000281738">
    <property type="component" value="Unassembled WGS sequence"/>
</dbReference>
<reference evidence="3 4" key="1">
    <citation type="submission" date="2018-11" db="EMBL/GenBank/DDBJ databases">
        <title>Sequencing the genomes of 1000 actinobacteria strains.</title>
        <authorList>
            <person name="Klenk H.-P."/>
        </authorList>
    </citation>
    <scope>NUCLEOTIDE SEQUENCE [LARGE SCALE GENOMIC DNA]</scope>
    <source>
        <strain evidence="3 4">DSM 12652</strain>
    </source>
</reference>
<name>A0A3N2CP73_9ACTN</name>
<evidence type="ECO:0000313" key="4">
    <source>
        <dbReference type="Proteomes" id="UP000281738"/>
    </source>
</evidence>
<evidence type="ECO:0000313" key="3">
    <source>
        <dbReference type="EMBL" id="ROR89320.1"/>
    </source>
</evidence>
<dbReference type="AlphaFoldDB" id="A0A3N2CP73"/>
<gene>
    <name evidence="3" type="ORF">EDD33_0140</name>
</gene>
<feature type="domain" description="Fido" evidence="2">
    <location>
        <begin position="113"/>
        <end position="237"/>
    </location>
</feature>
<comment type="caution">
    <text evidence="3">The sequence shown here is derived from an EMBL/GenBank/DDBJ whole genome shotgun (WGS) entry which is preliminary data.</text>
</comment>
<dbReference type="InterPro" id="IPR036597">
    <property type="entry name" value="Fido-like_dom_sf"/>
</dbReference>